<dbReference type="InterPro" id="IPR050570">
    <property type="entry name" value="Cell_wall_metabolism_enzyme"/>
</dbReference>
<protein>
    <submittedName>
        <fullName evidence="6">Peptidoglycan DD-metalloendopeptidase family protein</fullName>
    </submittedName>
</protein>
<keyword evidence="2" id="KW-0732">Signal</keyword>
<feature type="domain" description="M23ase beta-sheet core" evidence="5">
    <location>
        <begin position="395"/>
        <end position="491"/>
    </location>
</feature>
<dbReference type="InterPro" id="IPR011055">
    <property type="entry name" value="Dup_hybrid_motif"/>
</dbReference>
<sequence>MQSEDVAALDTLDLDASVFLNIKRAPMVIELPESGALGRQRMILDQALDSGRAPAGSALILIDDPLLDPDQTLTLTLPSSGADLAAFQKRRSATPQRPTNSTASDGASETHSTQTIVPLNTVTEAIALPAAQRLPLYQDHVFQLDRSRALEPVLQEAGLDDDEIQRILRALSREAEARELNSEQFASLGDGDILALRTSAKRRAAKFLQASFYVQGQYLLSLSQPAPGRFELSDDPWFSDNLLEKADRVLRARGPNADMRLKDALYTALLRNGMSSDAVGETMLMLSRATNLDRLVRADDTLRLLMSSDESLLPSARLLFIAVDQAEVKFRCYVVPQVQLGASQDAGAFSCFDPSAPQNLPAPGGLGAGYKVPVEGVKTSGFGSRIHPVTQIHQHHNGVDWAAPIGTPVVATASGTITKIDRSTTYGNIIYLSHDGGIESRYAHLDGFAEGLRQGAAVEQGQLIGYVGTTGRSTGPHLHFEMRLSGVPVDPLGFGTSGGSAAVEALVNRIIQVESAGNARAKNSRSSATGLGQFISSTWLRMMGTYRPDLAQSLSREELLELRFDPDLSRAMVTNLARENEAVLRAAGLNISPGRLYLAHFLGAKGAVVALRADPEASVLDTMGANVVEANPFLKGWTNAQMAAWADRKLSVLGQASAPVPRQIPVEVRNFQERLDRFFAAL</sequence>
<dbReference type="InterPro" id="IPR008258">
    <property type="entry name" value="Transglycosylase_SLT_dom_1"/>
</dbReference>
<evidence type="ECO:0000256" key="2">
    <source>
        <dbReference type="ARBA" id="ARBA00022729"/>
    </source>
</evidence>
<dbReference type="Gene3D" id="1.10.530.10">
    <property type="match status" value="1"/>
</dbReference>
<dbReference type="EMBL" id="WIBF01000019">
    <property type="protein sequence ID" value="MQQ10635.1"/>
    <property type="molecule type" value="Genomic_DNA"/>
</dbReference>
<dbReference type="Pfam" id="PF01551">
    <property type="entry name" value="Peptidase_M23"/>
    <property type="match status" value="1"/>
</dbReference>
<evidence type="ECO:0000259" key="5">
    <source>
        <dbReference type="Pfam" id="PF01551"/>
    </source>
</evidence>
<feature type="region of interest" description="Disordered" evidence="3">
    <location>
        <begin position="88"/>
        <end position="114"/>
    </location>
</feature>
<dbReference type="PANTHER" id="PTHR21666:SF289">
    <property type="entry name" value="L-ALA--D-GLU ENDOPEPTIDASE"/>
    <property type="match status" value="1"/>
</dbReference>
<organism evidence="6 7">
    <name type="scientific">Tritonibacter litoralis</name>
    <dbReference type="NCBI Taxonomy" id="2662264"/>
    <lineage>
        <taxon>Bacteria</taxon>
        <taxon>Pseudomonadati</taxon>
        <taxon>Pseudomonadota</taxon>
        <taxon>Alphaproteobacteria</taxon>
        <taxon>Rhodobacterales</taxon>
        <taxon>Paracoccaceae</taxon>
        <taxon>Tritonibacter</taxon>
    </lineage>
</organism>
<dbReference type="GO" id="GO:0004222">
    <property type="term" value="F:metalloendopeptidase activity"/>
    <property type="evidence" value="ECO:0007669"/>
    <property type="project" value="TreeGrafter"/>
</dbReference>
<feature type="compositionally biased region" description="Polar residues" evidence="3">
    <location>
        <begin position="93"/>
        <end position="114"/>
    </location>
</feature>
<evidence type="ECO:0000313" key="7">
    <source>
        <dbReference type="Proteomes" id="UP000444174"/>
    </source>
</evidence>
<dbReference type="InterPro" id="IPR023346">
    <property type="entry name" value="Lysozyme-like_dom_sf"/>
</dbReference>
<feature type="domain" description="Transglycosylase SLT" evidence="4">
    <location>
        <begin position="504"/>
        <end position="545"/>
    </location>
</feature>
<evidence type="ECO:0000256" key="1">
    <source>
        <dbReference type="ARBA" id="ARBA00009387"/>
    </source>
</evidence>
<evidence type="ECO:0000259" key="4">
    <source>
        <dbReference type="Pfam" id="PF01464"/>
    </source>
</evidence>
<evidence type="ECO:0000256" key="3">
    <source>
        <dbReference type="SAM" id="MobiDB-lite"/>
    </source>
</evidence>
<accession>A0A843YLW0</accession>
<comment type="caution">
    <text evidence="6">The sequence shown here is derived from an EMBL/GenBank/DDBJ whole genome shotgun (WGS) entry which is preliminary data.</text>
</comment>
<name>A0A843YLW0_9RHOB</name>
<proteinExistence type="inferred from homology"/>
<evidence type="ECO:0000313" key="6">
    <source>
        <dbReference type="EMBL" id="MQQ10635.1"/>
    </source>
</evidence>
<reference evidence="6 7" key="1">
    <citation type="submission" date="2019-10" db="EMBL/GenBank/DDBJ databases">
        <title>Epibacterium sp. nov., isolated from seawater.</title>
        <authorList>
            <person name="Zhang X."/>
            <person name="Li N."/>
        </authorList>
    </citation>
    <scope>NUCLEOTIDE SEQUENCE [LARGE SCALE GENOMIC DNA]</scope>
    <source>
        <strain evidence="6 7">SM1979</strain>
    </source>
</reference>
<comment type="similarity">
    <text evidence="1">Belongs to the virb1 family.</text>
</comment>
<dbReference type="Gene3D" id="2.70.70.10">
    <property type="entry name" value="Glucose Permease (Domain IIA)"/>
    <property type="match status" value="1"/>
</dbReference>
<dbReference type="SUPFAM" id="SSF53955">
    <property type="entry name" value="Lysozyme-like"/>
    <property type="match status" value="1"/>
</dbReference>
<dbReference type="RefSeq" id="WP_194269423.1">
    <property type="nucleotide sequence ID" value="NZ_WIBF01000019.1"/>
</dbReference>
<dbReference type="Proteomes" id="UP000444174">
    <property type="component" value="Unassembled WGS sequence"/>
</dbReference>
<dbReference type="CDD" id="cd12797">
    <property type="entry name" value="M23_peptidase"/>
    <property type="match status" value="1"/>
</dbReference>
<dbReference type="AlphaFoldDB" id="A0A843YLW0"/>
<dbReference type="SUPFAM" id="SSF51261">
    <property type="entry name" value="Duplicated hybrid motif"/>
    <property type="match status" value="1"/>
</dbReference>
<gene>
    <name evidence="6" type="ORF">GFB49_19450</name>
</gene>
<dbReference type="Pfam" id="PF01464">
    <property type="entry name" value="SLT"/>
    <property type="match status" value="1"/>
</dbReference>
<dbReference type="PANTHER" id="PTHR21666">
    <property type="entry name" value="PEPTIDASE-RELATED"/>
    <property type="match status" value="1"/>
</dbReference>
<dbReference type="InterPro" id="IPR016047">
    <property type="entry name" value="M23ase_b-sheet_dom"/>
</dbReference>
<keyword evidence="7" id="KW-1185">Reference proteome</keyword>